<evidence type="ECO:0000313" key="3">
    <source>
        <dbReference type="EMBL" id="NGN68942.1"/>
    </source>
</evidence>
<gene>
    <name evidence="3" type="ORF">G5C51_34260</name>
</gene>
<dbReference type="SUPFAM" id="SSF89392">
    <property type="entry name" value="Prokaryotic lipoproteins and lipoprotein localization factors"/>
    <property type="match status" value="1"/>
</dbReference>
<feature type="region of interest" description="Disordered" evidence="1">
    <location>
        <begin position="267"/>
        <end position="297"/>
    </location>
</feature>
<dbReference type="AlphaFoldDB" id="A0A6G4UAA9"/>
<reference evidence="3 4" key="1">
    <citation type="submission" date="2020-02" db="EMBL/GenBank/DDBJ databases">
        <title>Whole-genome analyses of novel actinobacteria.</title>
        <authorList>
            <person name="Sahin N."/>
        </authorList>
    </citation>
    <scope>NUCLEOTIDE SEQUENCE [LARGE SCALE GENOMIC DNA]</scope>
    <source>
        <strain evidence="3 4">A7024</strain>
    </source>
</reference>
<name>A0A6G4UAA9_9ACTN</name>
<sequence length="377" mass="40050">MAQIQPEPEQPGGIRRRRAARYVVPLGIAGLAAATIGLVPALAQSDDGPDLDKISAEDLVTKVLESKTQTVSGTVKIKTDLGLPSLPEGMGGGTDGGRALEMLTGDKTLQVAADGPNRQAVTLERDQGDYTAVHNGKDIWAYDSQKKEAFHGTNYSEKKGQKDGDHGLPEDLQDLTPREFAQEALKKADKTTEVTTDGTAMVAGQEAYVLKVAPKQDESTVRDIRIAVDADNGAPLKVTLTSDSGTKAIDAGFTKVDFGKPDAKQFEFTPPADAKVTEKDLSKEDGGDQGEKDRKDAERMMKDVEIEGSGWTSIAKFNAGAKLSDDGEGQSLLDSFTEKVDGGRVFSTDLINVLISDDGHVYAGAVTKDALVKAAND</sequence>
<dbReference type="Proteomes" id="UP000481583">
    <property type="component" value="Unassembled WGS sequence"/>
</dbReference>
<proteinExistence type="predicted"/>
<feature type="compositionally biased region" description="Basic and acidic residues" evidence="1">
    <location>
        <begin position="151"/>
        <end position="169"/>
    </location>
</feature>
<comment type="caution">
    <text evidence="3">The sequence shown here is derived from an EMBL/GenBank/DDBJ whole genome shotgun (WGS) entry which is preliminary data.</text>
</comment>
<feature type="compositionally biased region" description="Basic and acidic residues" evidence="1">
    <location>
        <begin position="275"/>
        <end position="297"/>
    </location>
</feature>
<dbReference type="PANTHER" id="PTHR37507">
    <property type="entry name" value="SPORULATION PROTEIN YDCC"/>
    <property type="match status" value="1"/>
</dbReference>
<dbReference type="EMBL" id="JAAKZV010000244">
    <property type="protein sequence ID" value="NGN68942.1"/>
    <property type="molecule type" value="Genomic_DNA"/>
</dbReference>
<feature type="transmembrane region" description="Helical" evidence="2">
    <location>
        <begin position="22"/>
        <end position="43"/>
    </location>
</feature>
<feature type="region of interest" description="Disordered" evidence="1">
    <location>
        <begin position="80"/>
        <end position="99"/>
    </location>
</feature>
<organism evidence="3 4">
    <name type="scientific">Streptomyces coryli</name>
    <dbReference type="NCBI Taxonomy" id="1128680"/>
    <lineage>
        <taxon>Bacteria</taxon>
        <taxon>Bacillati</taxon>
        <taxon>Actinomycetota</taxon>
        <taxon>Actinomycetes</taxon>
        <taxon>Kitasatosporales</taxon>
        <taxon>Streptomycetaceae</taxon>
        <taxon>Streptomyces</taxon>
    </lineage>
</organism>
<evidence type="ECO:0000256" key="2">
    <source>
        <dbReference type="SAM" id="Phobius"/>
    </source>
</evidence>
<evidence type="ECO:0000313" key="4">
    <source>
        <dbReference type="Proteomes" id="UP000481583"/>
    </source>
</evidence>
<dbReference type="RefSeq" id="WP_165243378.1">
    <property type="nucleotide sequence ID" value="NZ_JAAKZV010000244.1"/>
</dbReference>
<keyword evidence="4" id="KW-1185">Reference proteome</keyword>
<keyword evidence="2" id="KW-0812">Transmembrane</keyword>
<dbReference type="Gene3D" id="2.50.20.10">
    <property type="entry name" value="Lipoprotein localisation LolA/LolB/LppX"/>
    <property type="match status" value="1"/>
</dbReference>
<accession>A0A6G4UAA9</accession>
<dbReference type="InterPro" id="IPR029046">
    <property type="entry name" value="LolA/LolB/LppX"/>
</dbReference>
<protein>
    <submittedName>
        <fullName evidence="3">DUF2092 domain-containing protein</fullName>
    </submittedName>
</protein>
<keyword evidence="2" id="KW-0472">Membrane</keyword>
<dbReference type="Pfam" id="PF09865">
    <property type="entry name" value="DUF2092"/>
    <property type="match status" value="1"/>
</dbReference>
<evidence type="ECO:0000256" key="1">
    <source>
        <dbReference type="SAM" id="MobiDB-lite"/>
    </source>
</evidence>
<feature type="region of interest" description="Disordered" evidence="1">
    <location>
        <begin position="151"/>
        <end position="173"/>
    </location>
</feature>
<dbReference type="InterPro" id="IPR019207">
    <property type="entry name" value="DUF2092"/>
</dbReference>
<keyword evidence="2" id="KW-1133">Transmembrane helix</keyword>
<dbReference type="PANTHER" id="PTHR37507:SF2">
    <property type="entry name" value="SPORULATION PROTEIN YDCC"/>
    <property type="match status" value="1"/>
</dbReference>
<dbReference type="InterPro" id="IPR052944">
    <property type="entry name" value="Sporulation_related"/>
</dbReference>